<dbReference type="GO" id="GO:0005886">
    <property type="term" value="C:plasma membrane"/>
    <property type="evidence" value="ECO:0007669"/>
    <property type="project" value="TreeGrafter"/>
</dbReference>
<protein>
    <submittedName>
        <fullName evidence="7">Related to Na/dicarboxylate cotransporter</fullName>
    </submittedName>
</protein>
<feature type="transmembrane region" description="Helical" evidence="6">
    <location>
        <begin position="343"/>
        <end position="365"/>
    </location>
</feature>
<evidence type="ECO:0000256" key="2">
    <source>
        <dbReference type="ARBA" id="ARBA00022448"/>
    </source>
</evidence>
<dbReference type="GO" id="GO:0015141">
    <property type="term" value="F:succinate transmembrane transporter activity"/>
    <property type="evidence" value="ECO:0007669"/>
    <property type="project" value="UniProtKB-ARBA"/>
</dbReference>
<dbReference type="CDD" id="cd01115">
    <property type="entry name" value="SLC13_permease"/>
    <property type="match status" value="1"/>
</dbReference>
<dbReference type="NCBIfam" id="TIGR00785">
    <property type="entry name" value="dass"/>
    <property type="match status" value="1"/>
</dbReference>
<feature type="transmembrane region" description="Helical" evidence="6">
    <location>
        <begin position="528"/>
        <end position="553"/>
    </location>
</feature>
<feature type="transmembrane region" description="Helical" evidence="6">
    <location>
        <begin position="300"/>
        <end position="323"/>
    </location>
</feature>
<feature type="transmembrane region" description="Helical" evidence="6">
    <location>
        <begin position="129"/>
        <end position="147"/>
    </location>
</feature>
<dbReference type="Pfam" id="PF00939">
    <property type="entry name" value="Na_sulph_symp"/>
    <property type="match status" value="1"/>
</dbReference>
<evidence type="ECO:0000256" key="1">
    <source>
        <dbReference type="ARBA" id="ARBA00004141"/>
    </source>
</evidence>
<sequence length="626" mass="68621">MVYIVYSRFLGGWQCGRIMLFLEHYLATAWSSANVNLDLEKKLMSLTTVWARLWDMHDETKLLFLPSTKLISKKFKKEHIFLSEESLGKDAVLSEGMQDAPAEHIKRLKSGPGGVEEGEPREYTTRQRVGLFLGPALFLLMLFIPAPAGMEPVAQKMAAVALLIATWWMTEAIPIPATSLLPIALFPIMGIMHTKQAAAPYASHLIYLFMGGFIIALAMQRWNLHRRIAMNIVKVVGFSPSRLIFGFMVATAVLSAFVSNTATTVMMLPIGLAIIAHVIEEGRKEGLERFQDFDKNHFNFGLNLMLGIAYAASIGGMATLIGTPPNTVLAAYLQKTYGYEITFVTWMKIGVPLVCIMLPLCWFWLTRIANPMKLTKVPGGRVLIDQELEEMGSMSTGERWTALVFFLTAMGWMFRKQLDFLFPDPSLVTDATIAMTGGLILFLIPINFKKNIFVMNWEWASKMPWGVLILFGGGLSMAGGFKASRLANWIGGQVSLLDQAPVFVLLLACLCLIIFLTELTSNTATAALVMPILSAVAVGLGQNPLLLLVPAAITASCAFMLPVATPPNAIVFGSGYVTIPQMVKSGFGLDVVGLSLALTVTYLIAIPLFGIELGVLPEWVLAVAPK</sequence>
<gene>
    <name evidence="7" type="ordered locus">DP0767</name>
</gene>
<dbReference type="AlphaFoldDB" id="Q6AQ77"/>
<feature type="transmembrane region" description="Helical" evidence="6">
    <location>
        <begin position="427"/>
        <end position="444"/>
    </location>
</feature>
<evidence type="ECO:0000256" key="6">
    <source>
        <dbReference type="SAM" id="Phobius"/>
    </source>
</evidence>
<feature type="transmembrane region" description="Helical" evidence="6">
    <location>
        <begin position="496"/>
        <end position="516"/>
    </location>
</feature>
<evidence type="ECO:0000256" key="5">
    <source>
        <dbReference type="ARBA" id="ARBA00023136"/>
    </source>
</evidence>
<keyword evidence="8" id="KW-1185">Reference proteome</keyword>
<evidence type="ECO:0000256" key="4">
    <source>
        <dbReference type="ARBA" id="ARBA00022989"/>
    </source>
</evidence>
<feature type="transmembrane region" description="Helical" evidence="6">
    <location>
        <begin position="591"/>
        <end position="611"/>
    </location>
</feature>
<dbReference type="EMBL" id="CR522870">
    <property type="protein sequence ID" value="CAG35496.1"/>
    <property type="molecule type" value="Genomic_DNA"/>
</dbReference>
<dbReference type="InterPro" id="IPR031312">
    <property type="entry name" value="Na/sul_symport_CS"/>
</dbReference>
<feature type="transmembrane region" description="Helical" evidence="6">
    <location>
        <begin position="201"/>
        <end position="219"/>
    </location>
</feature>
<keyword evidence="4 6" id="KW-1133">Transmembrane helix</keyword>
<keyword evidence="2" id="KW-0813">Transport</keyword>
<dbReference type="PROSITE" id="PS01271">
    <property type="entry name" value="NA_SULFATE"/>
    <property type="match status" value="1"/>
</dbReference>
<comment type="subcellular location">
    <subcellularLocation>
        <location evidence="1">Membrane</location>
        <topology evidence="1">Multi-pass membrane protein</topology>
    </subcellularLocation>
</comment>
<proteinExistence type="predicted"/>
<keyword evidence="5 6" id="KW-0472">Membrane</keyword>
<evidence type="ECO:0000313" key="7">
    <source>
        <dbReference type="EMBL" id="CAG35496.1"/>
    </source>
</evidence>
<evidence type="ECO:0000256" key="3">
    <source>
        <dbReference type="ARBA" id="ARBA00022692"/>
    </source>
</evidence>
<dbReference type="PANTHER" id="PTHR10283">
    <property type="entry name" value="SOLUTE CARRIER FAMILY 13 MEMBER"/>
    <property type="match status" value="1"/>
</dbReference>
<feature type="transmembrane region" description="Helical" evidence="6">
    <location>
        <begin position="465"/>
        <end position="484"/>
    </location>
</feature>
<name>Q6AQ77_DESPS</name>
<evidence type="ECO:0000313" key="8">
    <source>
        <dbReference type="Proteomes" id="UP000000602"/>
    </source>
</evidence>
<accession>Q6AQ77</accession>
<reference evidence="8" key="1">
    <citation type="journal article" date="2004" name="Environ. Microbiol.">
        <title>The genome of Desulfotalea psychrophila, a sulfate-reducing bacterium from permanently cold Arctic sediments.</title>
        <authorList>
            <person name="Rabus R."/>
            <person name="Ruepp A."/>
            <person name="Frickey T."/>
            <person name="Rattei T."/>
            <person name="Fartmann B."/>
            <person name="Stark M."/>
            <person name="Bauer M."/>
            <person name="Zibat A."/>
            <person name="Lombardot T."/>
            <person name="Becker I."/>
            <person name="Amann J."/>
            <person name="Gellner K."/>
            <person name="Teeling H."/>
            <person name="Leuschner W.D."/>
            <person name="Gloeckner F.-O."/>
            <person name="Lupas A.N."/>
            <person name="Amann R."/>
            <person name="Klenk H.-P."/>
        </authorList>
    </citation>
    <scope>NUCLEOTIDE SEQUENCE [LARGE SCALE GENOMIC DNA]</scope>
    <source>
        <strain evidence="8">DSM 12343 / LSv54</strain>
    </source>
</reference>
<dbReference type="STRING" id="177439.DP0767"/>
<feature type="transmembrane region" description="Helical" evidence="6">
    <location>
        <begin position="559"/>
        <end position="579"/>
    </location>
</feature>
<dbReference type="Proteomes" id="UP000000602">
    <property type="component" value="Chromosome"/>
</dbReference>
<dbReference type="InterPro" id="IPR001898">
    <property type="entry name" value="SLC13A/DASS"/>
</dbReference>
<organism evidence="7 8">
    <name type="scientific">Desulfotalea psychrophila (strain LSv54 / DSM 12343)</name>
    <dbReference type="NCBI Taxonomy" id="177439"/>
    <lineage>
        <taxon>Bacteria</taxon>
        <taxon>Pseudomonadati</taxon>
        <taxon>Thermodesulfobacteriota</taxon>
        <taxon>Desulfobulbia</taxon>
        <taxon>Desulfobulbales</taxon>
        <taxon>Desulfocapsaceae</taxon>
        <taxon>Desulfotalea</taxon>
    </lineage>
</organism>
<dbReference type="PANTHER" id="PTHR10283:SF82">
    <property type="entry name" value="SOLUTE CARRIER FAMILY 13 MEMBER 2"/>
    <property type="match status" value="1"/>
</dbReference>
<feature type="transmembrane region" description="Helical" evidence="6">
    <location>
        <begin position="400"/>
        <end position="415"/>
    </location>
</feature>
<feature type="transmembrane region" description="Helical" evidence="6">
    <location>
        <begin position="261"/>
        <end position="279"/>
    </location>
</feature>
<keyword evidence="3 6" id="KW-0812">Transmembrane</keyword>
<dbReference type="KEGG" id="dps:DP0767"/>
<dbReference type="eggNOG" id="COG0471">
    <property type="taxonomic scope" value="Bacteria"/>
</dbReference>
<dbReference type="HOGENOM" id="CLU_005170_0_0_7"/>